<dbReference type="OrthoDB" id="2111131at2"/>
<evidence type="ECO:0000313" key="1">
    <source>
        <dbReference type="EMBL" id="BAU26649.1"/>
    </source>
</evidence>
<gene>
    <name evidence="1" type="ORF">CB4_00791</name>
</gene>
<evidence type="ECO:0000313" key="2">
    <source>
        <dbReference type="Proteomes" id="UP000217696"/>
    </source>
</evidence>
<sequence length="474" mass="52209">MKLKVVKIFGGIALVSSLLSPSAAFAHEFQKGTNPLIKINGNFLTTAKIHMENDKVYVDIDTYAKTIGTSYTYDKVGQTITINNKTIPAHVMDGTVFAHIRALGAATGKEVAWISAKNAVEVTDSTAIKATNTAATNPKEVVATFAELQQVISEKELNYDKVGQIYKTKLQSMVQELDANLSEHIDETLTQALKDGKEGKLEAGAVAELFEKLLYKELFASVRYEFKEVGTYFTTDKDKAKAAFLRATEFYAGLKPTITKADEKFKTAFVPQIDGAFTDMNSALEKGDSLHFQLSKQAADKAIMKAFYLKTDGYAYKVEKLAKEDSPTVKAEQAEAWALYQSLYGYLKGSAKEDADFINQQFALTTDPKKISADAIHAALVRGFVEVAKDEYAGAFSEKSWGQDKAKIVTLEGNLFVNMVEGEVKKQLGEAEYARLTDLEQKLLEAVKKDEKATAEELYKQVVSLLDTAAAKMK</sequence>
<proteinExistence type="predicted"/>
<protein>
    <submittedName>
        <fullName evidence="1">Uncharacterized protein</fullName>
    </submittedName>
</protein>
<dbReference type="KEGG" id="asoc:CB4_00791"/>
<accession>A0A0U4WCX0</accession>
<reference evidence="1 2" key="1">
    <citation type="submission" date="2015-12" db="EMBL/GenBank/DDBJ databases">
        <title>Genome sequence of Aneurinibacillus soli.</title>
        <authorList>
            <person name="Lee J.S."/>
            <person name="Lee K.C."/>
            <person name="Kim K.K."/>
            <person name="Lee B.W."/>
        </authorList>
    </citation>
    <scope>NUCLEOTIDE SEQUENCE [LARGE SCALE GENOMIC DNA]</scope>
    <source>
        <strain evidence="1 2">CB4</strain>
    </source>
</reference>
<dbReference type="EMBL" id="AP017312">
    <property type="protein sequence ID" value="BAU26649.1"/>
    <property type="molecule type" value="Genomic_DNA"/>
</dbReference>
<keyword evidence="2" id="KW-1185">Reference proteome</keyword>
<name>A0A0U4WCX0_9BACL</name>
<dbReference type="AlphaFoldDB" id="A0A0U4WCX0"/>
<dbReference type="Proteomes" id="UP000217696">
    <property type="component" value="Chromosome"/>
</dbReference>
<organism evidence="1 2">
    <name type="scientific">Aneurinibacillus soli</name>
    <dbReference type="NCBI Taxonomy" id="1500254"/>
    <lineage>
        <taxon>Bacteria</taxon>
        <taxon>Bacillati</taxon>
        <taxon>Bacillota</taxon>
        <taxon>Bacilli</taxon>
        <taxon>Bacillales</taxon>
        <taxon>Paenibacillaceae</taxon>
        <taxon>Aneurinibacillus group</taxon>
        <taxon>Aneurinibacillus</taxon>
    </lineage>
</organism>
<dbReference type="RefSeq" id="WP_096463678.1">
    <property type="nucleotide sequence ID" value="NZ_AP017312.1"/>
</dbReference>